<evidence type="ECO:0000256" key="8">
    <source>
        <dbReference type="ARBA" id="ARBA00022840"/>
    </source>
</evidence>
<dbReference type="NCBIfam" id="TIGR00041">
    <property type="entry name" value="DTMP_kinase"/>
    <property type="match status" value="1"/>
</dbReference>
<evidence type="ECO:0000256" key="11">
    <source>
        <dbReference type="HAMAP-Rule" id="MF_00165"/>
    </source>
</evidence>
<comment type="catalytic activity">
    <reaction evidence="10 11">
        <text>dTMP + ATP = dTDP + ADP</text>
        <dbReference type="Rhea" id="RHEA:13517"/>
        <dbReference type="ChEBI" id="CHEBI:30616"/>
        <dbReference type="ChEBI" id="CHEBI:58369"/>
        <dbReference type="ChEBI" id="CHEBI:63528"/>
        <dbReference type="ChEBI" id="CHEBI:456216"/>
        <dbReference type="EC" id="2.7.4.9"/>
    </reaction>
</comment>
<protein>
    <recommendedName>
        <fullName evidence="3 11">Probable thymidylate kinase</fullName>
        <ecNumber evidence="2 11">2.7.4.9</ecNumber>
    </recommendedName>
    <alternativeName>
        <fullName evidence="9 11">dTMP kinase</fullName>
    </alternativeName>
</protein>
<dbReference type="InterPro" id="IPR018094">
    <property type="entry name" value="Thymidylate_kinase"/>
</dbReference>
<sequence>MLIAVEGIDGAGKTTIAKHLCDFLSKRGHSCVVFKEPSDSIYGRIIKSLKSRLSPERELELFLLDREIDVRERINPALEEGKIVIMDRYYYSNIAYQSACGLKEEMIKELNERIAPKPDLVILLDISPSKALERIKNRENLSVFERREYLEKVREKFLKIADERTVIIDAEKELEIVKREVEKVVMKHIEEKYKRSESDS</sequence>
<comment type="similarity">
    <text evidence="1 11">Belongs to the thymidylate kinase family.</text>
</comment>
<keyword evidence="4 11" id="KW-0808">Transferase</keyword>
<feature type="domain" description="Thymidylate kinase-like" evidence="13">
    <location>
        <begin position="5"/>
        <end position="181"/>
    </location>
</feature>
<keyword evidence="8 11" id="KW-0067">ATP-binding</keyword>
<dbReference type="AlphaFoldDB" id="A0A7J2TJQ0"/>
<comment type="caution">
    <text evidence="14">The sequence shown here is derived from an EMBL/GenBank/DDBJ whole genome shotgun (WGS) entry which is preliminary data.</text>
</comment>
<dbReference type="PROSITE" id="PS01331">
    <property type="entry name" value="THYMIDYLATE_KINASE"/>
    <property type="match status" value="1"/>
</dbReference>
<evidence type="ECO:0000256" key="6">
    <source>
        <dbReference type="ARBA" id="ARBA00022741"/>
    </source>
</evidence>
<dbReference type="Gene3D" id="3.40.50.300">
    <property type="entry name" value="P-loop containing nucleotide triphosphate hydrolases"/>
    <property type="match status" value="1"/>
</dbReference>
<evidence type="ECO:0000256" key="4">
    <source>
        <dbReference type="ARBA" id="ARBA00022679"/>
    </source>
</evidence>
<dbReference type="GO" id="GO:0004798">
    <property type="term" value="F:dTMP kinase activity"/>
    <property type="evidence" value="ECO:0007669"/>
    <property type="project" value="UniProtKB-UniRule"/>
</dbReference>
<keyword evidence="7 11" id="KW-0418">Kinase</keyword>
<accession>A0A7J2TJQ0</accession>
<dbReference type="SUPFAM" id="SSF52540">
    <property type="entry name" value="P-loop containing nucleoside triphosphate hydrolases"/>
    <property type="match status" value="1"/>
</dbReference>
<name>A0A7J2TJQ0_ARCFL</name>
<dbReference type="CDD" id="cd01672">
    <property type="entry name" value="TMPK"/>
    <property type="match status" value="1"/>
</dbReference>
<evidence type="ECO:0000256" key="2">
    <source>
        <dbReference type="ARBA" id="ARBA00012980"/>
    </source>
</evidence>
<dbReference type="PANTHER" id="PTHR10344:SF4">
    <property type="entry name" value="UMP-CMP KINASE 2, MITOCHONDRIAL"/>
    <property type="match status" value="1"/>
</dbReference>
<organism evidence="14">
    <name type="scientific">Archaeoglobus fulgidus</name>
    <dbReference type="NCBI Taxonomy" id="2234"/>
    <lineage>
        <taxon>Archaea</taxon>
        <taxon>Methanobacteriati</taxon>
        <taxon>Methanobacteriota</taxon>
        <taxon>Archaeoglobi</taxon>
        <taxon>Archaeoglobales</taxon>
        <taxon>Archaeoglobaceae</taxon>
        <taxon>Archaeoglobus</taxon>
    </lineage>
</organism>
<proteinExistence type="inferred from homology"/>
<keyword evidence="6 11" id="KW-0547">Nucleotide-binding</keyword>
<feature type="coiled-coil region" evidence="12">
    <location>
        <begin position="160"/>
        <end position="187"/>
    </location>
</feature>
<evidence type="ECO:0000256" key="12">
    <source>
        <dbReference type="SAM" id="Coils"/>
    </source>
</evidence>
<feature type="binding site" evidence="11">
    <location>
        <begin position="7"/>
        <end position="14"/>
    </location>
    <ligand>
        <name>ATP</name>
        <dbReference type="ChEBI" id="CHEBI:30616"/>
    </ligand>
</feature>
<dbReference type="EC" id="2.7.4.9" evidence="2 11"/>
<dbReference type="GO" id="GO:0006233">
    <property type="term" value="P:dTDP biosynthetic process"/>
    <property type="evidence" value="ECO:0007669"/>
    <property type="project" value="InterPro"/>
</dbReference>
<evidence type="ECO:0000256" key="5">
    <source>
        <dbReference type="ARBA" id="ARBA00022727"/>
    </source>
</evidence>
<keyword evidence="12" id="KW-0175">Coiled coil</keyword>
<keyword evidence="5 11" id="KW-0545">Nucleotide biosynthesis</keyword>
<evidence type="ECO:0000313" key="14">
    <source>
        <dbReference type="EMBL" id="HEH35795.1"/>
    </source>
</evidence>
<dbReference type="InterPro" id="IPR039430">
    <property type="entry name" value="Thymidylate_kin-like_dom"/>
</dbReference>
<evidence type="ECO:0000256" key="10">
    <source>
        <dbReference type="ARBA" id="ARBA00048743"/>
    </source>
</evidence>
<dbReference type="EMBL" id="DSLA01000099">
    <property type="protein sequence ID" value="HEH35795.1"/>
    <property type="molecule type" value="Genomic_DNA"/>
</dbReference>
<evidence type="ECO:0000256" key="3">
    <source>
        <dbReference type="ARBA" id="ARBA00013355"/>
    </source>
</evidence>
<gene>
    <name evidence="11" type="primary">tmk</name>
    <name evidence="14" type="ORF">ENP88_06585</name>
</gene>
<evidence type="ECO:0000256" key="1">
    <source>
        <dbReference type="ARBA" id="ARBA00009776"/>
    </source>
</evidence>
<reference evidence="14" key="1">
    <citation type="journal article" date="2020" name="mSystems">
        <title>Genome- and Community-Level Interaction Insights into Carbon Utilization and Element Cycling Functions of Hydrothermarchaeota in Hydrothermal Sediment.</title>
        <authorList>
            <person name="Zhou Z."/>
            <person name="Liu Y."/>
            <person name="Xu W."/>
            <person name="Pan J."/>
            <person name="Luo Z.H."/>
            <person name="Li M."/>
        </authorList>
    </citation>
    <scope>NUCLEOTIDE SEQUENCE [LARGE SCALE GENOMIC DNA]</scope>
    <source>
        <strain evidence="14">SpSt-26</strain>
    </source>
</reference>
<dbReference type="GO" id="GO:0006227">
    <property type="term" value="P:dUDP biosynthetic process"/>
    <property type="evidence" value="ECO:0007669"/>
    <property type="project" value="TreeGrafter"/>
</dbReference>
<dbReference type="HAMAP" id="MF_00165">
    <property type="entry name" value="Thymidylate_kinase"/>
    <property type="match status" value="1"/>
</dbReference>
<evidence type="ECO:0000259" key="13">
    <source>
        <dbReference type="Pfam" id="PF02223"/>
    </source>
</evidence>
<dbReference type="InterPro" id="IPR027417">
    <property type="entry name" value="P-loop_NTPase"/>
</dbReference>
<evidence type="ECO:0000256" key="9">
    <source>
        <dbReference type="ARBA" id="ARBA00029962"/>
    </source>
</evidence>
<dbReference type="InterPro" id="IPR018095">
    <property type="entry name" value="Thymidylate_kin_CS"/>
</dbReference>
<dbReference type="Pfam" id="PF02223">
    <property type="entry name" value="Thymidylate_kin"/>
    <property type="match status" value="1"/>
</dbReference>
<dbReference type="GO" id="GO:0005524">
    <property type="term" value="F:ATP binding"/>
    <property type="evidence" value="ECO:0007669"/>
    <property type="project" value="UniProtKB-UniRule"/>
</dbReference>
<evidence type="ECO:0000256" key="7">
    <source>
        <dbReference type="ARBA" id="ARBA00022777"/>
    </source>
</evidence>
<dbReference type="PANTHER" id="PTHR10344">
    <property type="entry name" value="THYMIDYLATE KINASE"/>
    <property type="match status" value="1"/>
</dbReference>
<dbReference type="GO" id="GO:0006235">
    <property type="term" value="P:dTTP biosynthetic process"/>
    <property type="evidence" value="ECO:0007669"/>
    <property type="project" value="UniProtKB-UniRule"/>
</dbReference>
<dbReference type="GO" id="GO:0005737">
    <property type="term" value="C:cytoplasm"/>
    <property type="evidence" value="ECO:0007669"/>
    <property type="project" value="TreeGrafter"/>
</dbReference>